<dbReference type="EMBL" id="JBHSXI010000006">
    <property type="protein sequence ID" value="MFC6888573.1"/>
    <property type="molecule type" value="Genomic_DNA"/>
</dbReference>
<comment type="caution">
    <text evidence="3">The sequence shown here is derived from an EMBL/GenBank/DDBJ whole genome shotgun (WGS) entry which is preliminary data.</text>
</comment>
<evidence type="ECO:0000313" key="3">
    <source>
        <dbReference type="EMBL" id="MFC6888573.1"/>
    </source>
</evidence>
<gene>
    <name evidence="3" type="ORF">ACFQEY_05960</name>
</gene>
<feature type="region of interest" description="Disordered" evidence="1">
    <location>
        <begin position="146"/>
        <end position="185"/>
    </location>
</feature>
<dbReference type="AlphaFoldDB" id="A0ABD5UH08"/>
<keyword evidence="2" id="KW-0812">Transmembrane</keyword>
<protein>
    <submittedName>
        <fullName evidence="3">Uncharacterized protein</fullName>
    </submittedName>
</protein>
<accession>A0ABD5UH08</accession>
<feature type="transmembrane region" description="Helical" evidence="2">
    <location>
        <begin position="116"/>
        <end position="138"/>
    </location>
</feature>
<proteinExistence type="predicted"/>
<feature type="transmembrane region" description="Helical" evidence="2">
    <location>
        <begin position="84"/>
        <end position="104"/>
    </location>
</feature>
<name>A0ABD5UH08_9EURY</name>
<sequence length="185" mass="19323">MCERGSVTEPLDSGEYAGRDAPRKRLLRSVAVQAAALTAAVHLLWAWPRLGDPPDPRPYAFLLGAAVTVAVAVATLRADEYRRLYALGAGTLLAFLVGFLGWHGGSAQSALAGDPLAIVAVGAEVVGIVAFLALYRFAPPTSAVVERQNNSETNGDGEASGDGETNRDDVAVDERTTADNEGESS</sequence>
<keyword evidence="2" id="KW-0472">Membrane</keyword>
<reference evidence="3 4" key="1">
    <citation type="journal article" date="2019" name="Int. J. Syst. Evol. Microbiol.">
        <title>The Global Catalogue of Microorganisms (GCM) 10K type strain sequencing project: providing services to taxonomists for standard genome sequencing and annotation.</title>
        <authorList>
            <consortium name="The Broad Institute Genomics Platform"/>
            <consortium name="The Broad Institute Genome Sequencing Center for Infectious Disease"/>
            <person name="Wu L."/>
            <person name="Ma J."/>
        </authorList>
    </citation>
    <scope>NUCLEOTIDE SEQUENCE [LARGE SCALE GENOMIC DNA]</scope>
    <source>
        <strain evidence="3 4">Y73</strain>
    </source>
</reference>
<dbReference type="Proteomes" id="UP001596333">
    <property type="component" value="Unassembled WGS sequence"/>
</dbReference>
<organism evidence="3 4">
    <name type="scientific">Halorubrum trueperi</name>
    <dbReference type="NCBI Taxonomy" id="2004704"/>
    <lineage>
        <taxon>Archaea</taxon>
        <taxon>Methanobacteriati</taxon>
        <taxon>Methanobacteriota</taxon>
        <taxon>Stenosarchaea group</taxon>
        <taxon>Halobacteria</taxon>
        <taxon>Halobacteriales</taxon>
        <taxon>Haloferacaceae</taxon>
        <taxon>Halorubrum</taxon>
    </lineage>
</organism>
<keyword evidence="2" id="KW-1133">Transmembrane helix</keyword>
<evidence type="ECO:0000313" key="4">
    <source>
        <dbReference type="Proteomes" id="UP001596333"/>
    </source>
</evidence>
<dbReference type="RefSeq" id="WP_379765793.1">
    <property type="nucleotide sequence ID" value="NZ_JBHSXI010000006.1"/>
</dbReference>
<feature type="transmembrane region" description="Helical" evidence="2">
    <location>
        <begin position="59"/>
        <end position="77"/>
    </location>
</feature>
<evidence type="ECO:0000256" key="1">
    <source>
        <dbReference type="SAM" id="MobiDB-lite"/>
    </source>
</evidence>
<keyword evidence="4" id="KW-1185">Reference proteome</keyword>
<feature type="transmembrane region" description="Helical" evidence="2">
    <location>
        <begin position="26"/>
        <end position="47"/>
    </location>
</feature>
<feature type="compositionally biased region" description="Basic and acidic residues" evidence="1">
    <location>
        <begin position="164"/>
        <end position="178"/>
    </location>
</feature>
<evidence type="ECO:0000256" key="2">
    <source>
        <dbReference type="SAM" id="Phobius"/>
    </source>
</evidence>